<accession>A0A3P5WRS9</accession>
<dbReference type="PANTHER" id="PTHR31435">
    <property type="entry name" value="PROTEIN NATD1"/>
    <property type="match status" value="1"/>
</dbReference>
<evidence type="ECO:0000313" key="3">
    <source>
        <dbReference type="Proteomes" id="UP000280861"/>
    </source>
</evidence>
<protein>
    <recommendedName>
        <fullName evidence="1">N-acetyltransferase domain-containing protein</fullName>
    </recommendedName>
</protein>
<dbReference type="EMBL" id="UXAU01000019">
    <property type="protein sequence ID" value="VDC23862.1"/>
    <property type="molecule type" value="Genomic_DNA"/>
</dbReference>
<dbReference type="PANTHER" id="PTHR31435:SF10">
    <property type="entry name" value="BSR4717 PROTEIN"/>
    <property type="match status" value="1"/>
</dbReference>
<reference evidence="2 3" key="1">
    <citation type="submission" date="2018-11" db="EMBL/GenBank/DDBJ databases">
        <authorList>
            <person name="Criscuolo A."/>
        </authorList>
    </citation>
    <scope>NUCLEOTIDE SEQUENCE [LARGE SCALE GENOMIC DNA]</scope>
    <source>
        <strain evidence="2">AT11b</strain>
    </source>
</reference>
<dbReference type="RefSeq" id="WP_124091263.1">
    <property type="nucleotide sequence ID" value="NZ_CBCRYA010000003.1"/>
</dbReference>
<feature type="domain" description="N-acetyltransferase" evidence="1">
    <location>
        <begin position="7"/>
        <end position="101"/>
    </location>
</feature>
<proteinExistence type="predicted"/>
<dbReference type="Proteomes" id="UP000280861">
    <property type="component" value="Unassembled WGS sequence"/>
</dbReference>
<evidence type="ECO:0000259" key="1">
    <source>
        <dbReference type="PROSITE" id="PS51729"/>
    </source>
</evidence>
<dbReference type="AlphaFoldDB" id="A0A3P5WRS9"/>
<dbReference type="Pfam" id="PF14542">
    <property type="entry name" value="Acetyltransf_CG"/>
    <property type="match status" value="1"/>
</dbReference>
<evidence type="ECO:0000313" key="2">
    <source>
        <dbReference type="EMBL" id="VDC23862.1"/>
    </source>
</evidence>
<dbReference type="PROSITE" id="PS51729">
    <property type="entry name" value="GNAT_YJDJ"/>
    <property type="match status" value="1"/>
</dbReference>
<dbReference type="InterPro" id="IPR045057">
    <property type="entry name" value="Gcn5-rel_NAT"/>
</dbReference>
<sequence length="121" mass="13231">MTTFSVRHVAERTRFEMVDGGTAGGAVIGKAVYLEYDGGESPQRIFYHTVINQEFGGQGLAGRLAAVALAETVTADRGIVPVCPFIKKYLDQHPEYAAQTVAVRPEHLAFLEAQLARPKQR</sequence>
<dbReference type="Gene3D" id="3.40.630.30">
    <property type="match status" value="1"/>
</dbReference>
<dbReference type="InterPro" id="IPR016181">
    <property type="entry name" value="Acyl_CoA_acyltransferase"/>
</dbReference>
<organism evidence="2 3">
    <name type="scientific">Arthrobacter ulcerisalmonis</name>
    <dbReference type="NCBI Taxonomy" id="2483813"/>
    <lineage>
        <taxon>Bacteria</taxon>
        <taxon>Bacillati</taxon>
        <taxon>Actinomycetota</taxon>
        <taxon>Actinomycetes</taxon>
        <taxon>Micrococcales</taxon>
        <taxon>Micrococcaceae</taxon>
        <taxon>Arthrobacter</taxon>
    </lineage>
</organism>
<name>A0A3P5WRS9_9MICC</name>
<dbReference type="OrthoDB" id="5405911at2"/>
<gene>
    <name evidence="2" type="ORF">PSET11_01304</name>
</gene>
<dbReference type="InterPro" id="IPR031165">
    <property type="entry name" value="GNAT_YJDJ"/>
</dbReference>
<keyword evidence="3" id="KW-1185">Reference proteome</keyword>
<dbReference type="SUPFAM" id="SSF55729">
    <property type="entry name" value="Acyl-CoA N-acyltransferases (Nat)"/>
    <property type="match status" value="1"/>
</dbReference>